<dbReference type="InterPro" id="IPR007235">
    <property type="entry name" value="Glyco_trans_28_C"/>
</dbReference>
<reference evidence="9" key="1">
    <citation type="submission" date="2021-02" db="EMBL/GenBank/DDBJ databases">
        <authorList>
            <person name="Nowell W R."/>
        </authorList>
    </citation>
    <scope>NUCLEOTIDE SEQUENCE</scope>
    <source>
        <strain evidence="9">Ploen Becks lab</strain>
    </source>
</reference>
<comment type="similarity">
    <text evidence="2">Belongs to the glycosyltransferase 28 family.</text>
</comment>
<dbReference type="GO" id="GO:0006488">
    <property type="term" value="P:dolichol-linked oligosaccharide biosynthetic process"/>
    <property type="evidence" value="ECO:0007669"/>
    <property type="project" value="InterPro"/>
</dbReference>
<keyword evidence="7" id="KW-0256">Endoplasmic reticulum</keyword>
<dbReference type="Proteomes" id="UP000663879">
    <property type="component" value="Unassembled WGS sequence"/>
</dbReference>
<dbReference type="AlphaFoldDB" id="A0A814A6M7"/>
<evidence type="ECO:0000313" key="10">
    <source>
        <dbReference type="Proteomes" id="UP000663879"/>
    </source>
</evidence>
<dbReference type="OrthoDB" id="20273at2759"/>
<dbReference type="GO" id="GO:0005783">
    <property type="term" value="C:endoplasmic reticulum"/>
    <property type="evidence" value="ECO:0007669"/>
    <property type="project" value="UniProtKB-SubCell"/>
</dbReference>
<comment type="subcellular location">
    <subcellularLocation>
        <location evidence="1">Endoplasmic reticulum</location>
    </subcellularLocation>
</comment>
<evidence type="ECO:0000256" key="2">
    <source>
        <dbReference type="ARBA" id="ARBA00006962"/>
    </source>
</evidence>
<comment type="caution">
    <text evidence="9">The sequence shown here is derived from an EMBL/GenBank/DDBJ whole genome shotgun (WGS) entry which is preliminary data.</text>
</comment>
<keyword evidence="6" id="KW-0808">Transferase</keyword>
<organism evidence="9 10">
    <name type="scientific">Brachionus calyciflorus</name>
    <dbReference type="NCBI Taxonomy" id="104777"/>
    <lineage>
        <taxon>Eukaryota</taxon>
        <taxon>Metazoa</taxon>
        <taxon>Spiralia</taxon>
        <taxon>Gnathifera</taxon>
        <taxon>Rotifera</taxon>
        <taxon>Eurotatoria</taxon>
        <taxon>Monogononta</taxon>
        <taxon>Pseudotrocha</taxon>
        <taxon>Ploima</taxon>
        <taxon>Brachionidae</taxon>
        <taxon>Brachionus</taxon>
    </lineage>
</organism>
<dbReference type="GO" id="GO:0004577">
    <property type="term" value="F:N-acetylglucosaminyldiphosphodolichol N-acetylglucosaminyltransferase activity"/>
    <property type="evidence" value="ECO:0007669"/>
    <property type="project" value="UniProtKB-EC"/>
</dbReference>
<dbReference type="Pfam" id="PF04101">
    <property type="entry name" value="Glyco_tran_28_C"/>
    <property type="match status" value="1"/>
</dbReference>
<protein>
    <recommendedName>
        <fullName evidence="4">UDP-N-acetylglucosamine transferase subunit ALG13</fullName>
        <ecNumber evidence="3">2.4.1.141</ecNumber>
    </recommendedName>
</protein>
<proteinExistence type="inferred from homology"/>
<gene>
    <name evidence="9" type="ORF">OXX778_LOCUS11764</name>
</gene>
<dbReference type="Gene3D" id="3.40.50.2000">
    <property type="entry name" value="Glycogen Phosphorylase B"/>
    <property type="match status" value="1"/>
</dbReference>
<dbReference type="EC" id="2.4.1.141" evidence="3"/>
<dbReference type="PANTHER" id="PTHR12867">
    <property type="entry name" value="GLYCOSYL TRANSFERASE-RELATED"/>
    <property type="match status" value="1"/>
</dbReference>
<evidence type="ECO:0000256" key="6">
    <source>
        <dbReference type="ARBA" id="ARBA00022679"/>
    </source>
</evidence>
<evidence type="ECO:0000256" key="5">
    <source>
        <dbReference type="ARBA" id="ARBA00022676"/>
    </source>
</evidence>
<name>A0A814A6M7_9BILA</name>
<keyword evidence="5" id="KW-0328">Glycosyltransferase</keyword>
<evidence type="ECO:0000256" key="7">
    <source>
        <dbReference type="ARBA" id="ARBA00022824"/>
    </source>
</evidence>
<keyword evidence="10" id="KW-1185">Reference proteome</keyword>
<dbReference type="InterPro" id="IPR039042">
    <property type="entry name" value="Alg13-like"/>
</dbReference>
<evidence type="ECO:0000313" key="9">
    <source>
        <dbReference type="EMBL" id="CAF0908360.1"/>
    </source>
</evidence>
<feature type="domain" description="Glycosyl transferase family 28 C-terminal" evidence="8">
    <location>
        <begin position="4"/>
        <end position="154"/>
    </location>
</feature>
<evidence type="ECO:0000256" key="3">
    <source>
        <dbReference type="ARBA" id="ARBA00012614"/>
    </source>
</evidence>
<dbReference type="PANTHER" id="PTHR12867:SF6">
    <property type="entry name" value="N-ACETYLGLUCOSAMINYLDIPHOSPHODOLICHOL N-ACETYLGLUCOSAMINYLTRANSFERASE"/>
    <property type="match status" value="1"/>
</dbReference>
<evidence type="ECO:0000256" key="4">
    <source>
        <dbReference type="ARBA" id="ARBA00017468"/>
    </source>
</evidence>
<accession>A0A814A6M7</accession>
<dbReference type="EMBL" id="CAJNOC010002038">
    <property type="protein sequence ID" value="CAF0908360.1"/>
    <property type="molecule type" value="Genomic_DNA"/>
</dbReference>
<dbReference type="SUPFAM" id="SSF53756">
    <property type="entry name" value="UDP-Glycosyltransferase/glycogen phosphorylase"/>
    <property type="match status" value="1"/>
</dbReference>
<evidence type="ECO:0000259" key="8">
    <source>
        <dbReference type="Pfam" id="PF04101"/>
    </source>
</evidence>
<evidence type="ECO:0000256" key="1">
    <source>
        <dbReference type="ARBA" id="ARBA00004240"/>
    </source>
</evidence>
<sequence>MNNILFVTVGTTKFERLINKILEEDILELAKKLHFKTIILQIGSGNHQDQNLKSLSDDRNACIKFNKNGLEIEAYRYKSSLKDDLLKADLVISHAGSGSIIESLENDKKLLVVCNEDLMDNHQFELAEKMAEMNYLVYSTCSNLHEKLKDLPNQNFAKYLPGNPYLFGNYLKKLISKNS</sequence>